<feature type="transmembrane region" description="Helical" evidence="2">
    <location>
        <begin position="21"/>
        <end position="41"/>
    </location>
</feature>
<keyword evidence="2" id="KW-1133">Transmembrane helix</keyword>
<comment type="caution">
    <text evidence="3">The sequence shown here is derived from an EMBL/GenBank/DDBJ whole genome shotgun (WGS) entry which is preliminary data.</text>
</comment>
<evidence type="ECO:0000256" key="1">
    <source>
        <dbReference type="SAM" id="MobiDB-lite"/>
    </source>
</evidence>
<accession>W7KX16</accession>
<sequence>MYWAVRHFIYEIHKKVDYWKTMAISSTAAFLYAVMPTAYYFSRWSNYVLVVGQITQVFYVFLPALIAGVDSLVAYKINVKTTLLLVFVVAGQLTFSLPYILSGNYLRLLQPNSDTSELHRGSKVPRKSRNRQRD</sequence>
<organism evidence="3 4">
    <name type="scientific">Candidatus Aramenus sulfurataquae</name>
    <dbReference type="NCBI Taxonomy" id="1326980"/>
    <lineage>
        <taxon>Archaea</taxon>
        <taxon>Thermoproteota</taxon>
        <taxon>Thermoprotei</taxon>
        <taxon>Sulfolobales</taxon>
        <taxon>Sulfolobaceae</taxon>
        <taxon>Candidatus Aramenus</taxon>
    </lineage>
</organism>
<evidence type="ECO:0000313" key="4">
    <source>
        <dbReference type="Proteomes" id="UP000054284"/>
    </source>
</evidence>
<evidence type="ECO:0000256" key="2">
    <source>
        <dbReference type="SAM" id="Phobius"/>
    </source>
</evidence>
<feature type="compositionally biased region" description="Basic residues" evidence="1">
    <location>
        <begin position="121"/>
        <end position="134"/>
    </location>
</feature>
<dbReference type="EMBL" id="ASRH01000002">
    <property type="protein sequence ID" value="EWG07836.1"/>
    <property type="molecule type" value="Genomic_DNA"/>
</dbReference>
<keyword evidence="4" id="KW-1185">Reference proteome</keyword>
<keyword evidence="2" id="KW-0812">Transmembrane</keyword>
<feature type="transmembrane region" description="Helical" evidence="2">
    <location>
        <begin position="81"/>
        <end position="101"/>
    </location>
</feature>
<evidence type="ECO:0000313" key="3">
    <source>
        <dbReference type="EMBL" id="EWG07836.1"/>
    </source>
</evidence>
<reference evidence="3 4" key="1">
    <citation type="journal article" date="2014" name="Genome Announc.">
        <title>Draft Genome Sequence of the Sulfolobales Archaeon AZ1, Obtained through Metagenomic Analysis of a Mexican Hot Spring.</title>
        <authorList>
            <person name="Servin-Garciduenas L.E."/>
            <person name="Martinez-Romero E."/>
        </authorList>
    </citation>
    <scope>NUCLEOTIDE SEQUENCE [LARGE SCALE GENOMIC DNA]</scope>
    <source>
        <strain evidence="3">AZ1-illumnia</strain>
    </source>
</reference>
<protein>
    <submittedName>
        <fullName evidence="3">Uncharacterized protein</fullName>
    </submittedName>
</protein>
<name>W7KX16_9CREN</name>
<feature type="region of interest" description="Disordered" evidence="1">
    <location>
        <begin position="115"/>
        <end position="134"/>
    </location>
</feature>
<feature type="transmembrane region" description="Helical" evidence="2">
    <location>
        <begin position="47"/>
        <end position="69"/>
    </location>
</feature>
<proteinExistence type="predicted"/>
<dbReference type="AlphaFoldDB" id="W7KX16"/>
<keyword evidence="2" id="KW-0472">Membrane</keyword>
<dbReference type="Proteomes" id="UP000054284">
    <property type="component" value="Unassembled WGS sequence"/>
</dbReference>
<gene>
    <name evidence="3" type="ORF">ASUL_02294</name>
</gene>